<evidence type="ECO:0000256" key="2">
    <source>
        <dbReference type="ARBA" id="ARBA00022723"/>
    </source>
</evidence>
<keyword evidence="3 6" id="KW-0378">Hydrolase</keyword>
<proteinExistence type="inferred from homology"/>
<protein>
    <submittedName>
        <fullName evidence="6">MBL fold metallo-hydrolase</fullName>
    </submittedName>
</protein>
<evidence type="ECO:0000256" key="3">
    <source>
        <dbReference type="ARBA" id="ARBA00022801"/>
    </source>
</evidence>
<dbReference type="SMART" id="SM00849">
    <property type="entry name" value="Lactamase_B"/>
    <property type="match status" value="1"/>
</dbReference>
<dbReference type="SUPFAM" id="SSF56281">
    <property type="entry name" value="Metallo-hydrolase/oxidoreductase"/>
    <property type="match status" value="1"/>
</dbReference>
<keyword evidence="4" id="KW-0862">Zinc</keyword>
<dbReference type="PANTHER" id="PTHR42978:SF3">
    <property type="entry name" value="BLR3078 PROTEIN"/>
    <property type="match status" value="1"/>
</dbReference>
<comment type="similarity">
    <text evidence="1">Belongs to the metallo-beta-lactamase superfamily.</text>
</comment>
<gene>
    <name evidence="6" type="ORF">D5H75_39335</name>
</gene>
<feature type="domain" description="Metallo-beta-lactamase" evidence="5">
    <location>
        <begin position="25"/>
        <end position="245"/>
    </location>
</feature>
<dbReference type="InterPro" id="IPR051013">
    <property type="entry name" value="MBL_superfamily_lactonases"/>
</dbReference>
<dbReference type="Gene3D" id="3.60.15.10">
    <property type="entry name" value="Ribonuclease Z/Hydroxyacylglutathione hydrolase-like"/>
    <property type="match status" value="1"/>
</dbReference>
<evidence type="ECO:0000259" key="5">
    <source>
        <dbReference type="SMART" id="SM00849"/>
    </source>
</evidence>
<dbReference type="GO" id="GO:0016787">
    <property type="term" value="F:hydrolase activity"/>
    <property type="evidence" value="ECO:0007669"/>
    <property type="project" value="UniProtKB-KW"/>
</dbReference>
<dbReference type="InterPro" id="IPR001279">
    <property type="entry name" value="Metallo-B-lactamas"/>
</dbReference>
<dbReference type="RefSeq" id="WP_119931729.1">
    <property type="nucleotide sequence ID" value="NZ_QZEY01000030.1"/>
</dbReference>
<dbReference type="EMBL" id="QZEY01000030">
    <property type="protein sequence ID" value="RJL20556.1"/>
    <property type="molecule type" value="Genomic_DNA"/>
</dbReference>
<evidence type="ECO:0000313" key="7">
    <source>
        <dbReference type="Proteomes" id="UP000265768"/>
    </source>
</evidence>
<keyword evidence="7" id="KW-1185">Reference proteome</keyword>
<comment type="caution">
    <text evidence="6">The sequence shown here is derived from an EMBL/GenBank/DDBJ whole genome shotgun (WGS) entry which is preliminary data.</text>
</comment>
<dbReference type="OrthoDB" id="5177904at2"/>
<dbReference type="Pfam" id="PF00753">
    <property type="entry name" value="Lactamase_B"/>
    <property type="match status" value="1"/>
</dbReference>
<dbReference type="InterPro" id="IPR036866">
    <property type="entry name" value="RibonucZ/Hydroxyglut_hydro"/>
</dbReference>
<dbReference type="Proteomes" id="UP000265768">
    <property type="component" value="Unassembled WGS sequence"/>
</dbReference>
<evidence type="ECO:0000256" key="1">
    <source>
        <dbReference type="ARBA" id="ARBA00007749"/>
    </source>
</evidence>
<accession>A0A3A4A212</accession>
<dbReference type="PANTHER" id="PTHR42978">
    <property type="entry name" value="QUORUM-QUENCHING LACTONASE YTNP-RELATED-RELATED"/>
    <property type="match status" value="1"/>
</dbReference>
<reference evidence="6 7" key="1">
    <citation type="submission" date="2018-09" db="EMBL/GenBank/DDBJ databases">
        <title>YIM 75507 draft genome.</title>
        <authorList>
            <person name="Tang S."/>
            <person name="Feng Y."/>
        </authorList>
    </citation>
    <scope>NUCLEOTIDE SEQUENCE [LARGE SCALE GENOMIC DNA]</scope>
    <source>
        <strain evidence="6 7">YIM 75507</strain>
    </source>
</reference>
<sequence>MRVHTINCGTMRPRWLRGTASGLIGARCLLIESERGLVLVDTGFGLADVADGGAALGPMLRFGARPALDPAETAIRRIEALGLDPGDVRHIVLTHLDADHAGGLRDFPRALVHLHAREHAAMTRPTWRERPRYRAGQWAHGPAWVLHEEAGEPWHGFAAVREPLPGLPVLMVPLHGHTRGHTGVAVETERGWLLHVGDALFWRAELGPGRAGDAVRRARGGPGTLPRSLGAAQRALAEDHAAWAHNRARLRRLVRDHPGQIEVVTSHDPVP</sequence>
<organism evidence="6 7">
    <name type="scientific">Bailinhaonella thermotolerans</name>
    <dbReference type="NCBI Taxonomy" id="1070861"/>
    <lineage>
        <taxon>Bacteria</taxon>
        <taxon>Bacillati</taxon>
        <taxon>Actinomycetota</taxon>
        <taxon>Actinomycetes</taxon>
        <taxon>Streptosporangiales</taxon>
        <taxon>Streptosporangiaceae</taxon>
        <taxon>Bailinhaonella</taxon>
    </lineage>
</organism>
<keyword evidence="2" id="KW-0479">Metal-binding</keyword>
<dbReference type="AlphaFoldDB" id="A0A3A4A212"/>
<dbReference type="CDD" id="cd07742">
    <property type="entry name" value="metallo-hydrolase-like_MBL-fold"/>
    <property type="match status" value="1"/>
</dbReference>
<dbReference type="GO" id="GO:0046872">
    <property type="term" value="F:metal ion binding"/>
    <property type="evidence" value="ECO:0007669"/>
    <property type="project" value="UniProtKB-KW"/>
</dbReference>
<evidence type="ECO:0000313" key="6">
    <source>
        <dbReference type="EMBL" id="RJL20556.1"/>
    </source>
</evidence>
<name>A0A3A4A212_9ACTN</name>
<evidence type="ECO:0000256" key="4">
    <source>
        <dbReference type="ARBA" id="ARBA00022833"/>
    </source>
</evidence>